<keyword evidence="1 3" id="KW-0547">Nucleotide-binding</keyword>
<dbReference type="InParanoid" id="A0A2R5GNQ0"/>
<dbReference type="SMART" id="SM00220">
    <property type="entry name" value="S_TKc"/>
    <property type="match status" value="1"/>
</dbReference>
<dbReference type="Pfam" id="PF00069">
    <property type="entry name" value="Pkinase"/>
    <property type="match status" value="1"/>
</dbReference>
<dbReference type="PROSITE" id="PS50011">
    <property type="entry name" value="PROTEIN_KINASE_DOM"/>
    <property type="match status" value="1"/>
</dbReference>
<dbReference type="Proteomes" id="UP000241890">
    <property type="component" value="Unassembled WGS sequence"/>
</dbReference>
<gene>
    <name evidence="7" type="ORF">FCC1311_087352</name>
</gene>
<feature type="domain" description="Protein kinase" evidence="6">
    <location>
        <begin position="71"/>
        <end position="337"/>
    </location>
</feature>
<dbReference type="InterPro" id="IPR017441">
    <property type="entry name" value="Protein_kinase_ATP_BS"/>
</dbReference>
<dbReference type="AlphaFoldDB" id="A0A2R5GNQ0"/>
<dbReference type="PANTHER" id="PTHR24346">
    <property type="entry name" value="MAP/MICROTUBULE AFFINITY-REGULATING KINASE"/>
    <property type="match status" value="1"/>
</dbReference>
<evidence type="ECO:0000256" key="5">
    <source>
        <dbReference type="SAM" id="MobiDB-lite"/>
    </source>
</evidence>
<comment type="caution">
    <text evidence="7">The sequence shown here is derived from an EMBL/GenBank/DDBJ whole genome shotgun (WGS) entry which is preliminary data.</text>
</comment>
<dbReference type="PROSITE" id="PS00108">
    <property type="entry name" value="PROTEIN_KINASE_ST"/>
    <property type="match status" value="1"/>
</dbReference>
<keyword evidence="2 3" id="KW-0067">ATP-binding</keyword>
<dbReference type="InterPro" id="IPR008271">
    <property type="entry name" value="Ser/Thr_kinase_AS"/>
</dbReference>
<sequence>MRALQWCFAFCCEAEDDGETSLEVAKHLRTASGGPEEYASFGETHNAGLQQQQKMPLRILARVPEVFASRYEVHEIIGHGSSSKCYHCTRRSDGRDFAVKVIDFGSLSLQYPKRALKRLYREVQSLQLLDHDNIVHMEEFYACGDSLLIVEEYLRGGELYDHILENQGLEENEARFIFYQIASAIDHMHARNIMHRDIKPENILLTHQLSNHVKLIDFGFSKTMKGSHASSFLGTGGFLAPELRLKEEATAHESNPLYTKSVDIWALGCLLYVMIAARMPFDDTLYHRPRSEFKLRFLPERKWRHISRECKSLLVQMLQPEPLRRSTSRDVIQHAWLRDVRTAARKSFFGHGDRSIPNSSQDGPRDYWRAEPSTAKTFSTRHEEYSEDGSCSTRTRSTSPADARELAHSYDAESGEEDALNCA</sequence>
<dbReference type="SUPFAM" id="SSF56112">
    <property type="entry name" value="Protein kinase-like (PK-like)"/>
    <property type="match status" value="1"/>
</dbReference>
<evidence type="ECO:0000256" key="1">
    <source>
        <dbReference type="ARBA" id="ARBA00022741"/>
    </source>
</evidence>
<proteinExistence type="inferred from homology"/>
<dbReference type="GO" id="GO:0005634">
    <property type="term" value="C:nucleus"/>
    <property type="evidence" value="ECO:0007669"/>
    <property type="project" value="TreeGrafter"/>
</dbReference>
<evidence type="ECO:0000256" key="3">
    <source>
        <dbReference type="PROSITE-ProRule" id="PRU10141"/>
    </source>
</evidence>
<dbReference type="PANTHER" id="PTHR24346:SF51">
    <property type="entry name" value="PAS DOMAIN-CONTAINING SERINE_THREONINE-PROTEIN KINASE"/>
    <property type="match status" value="1"/>
</dbReference>
<dbReference type="Gene3D" id="1.10.510.10">
    <property type="entry name" value="Transferase(Phosphotransferase) domain 1"/>
    <property type="match status" value="1"/>
</dbReference>
<dbReference type="InterPro" id="IPR011009">
    <property type="entry name" value="Kinase-like_dom_sf"/>
</dbReference>
<keyword evidence="4" id="KW-0723">Serine/threonine-protein kinase</keyword>
<name>A0A2R5GNQ0_9STRA</name>
<dbReference type="GO" id="GO:0045719">
    <property type="term" value="P:negative regulation of glycogen biosynthetic process"/>
    <property type="evidence" value="ECO:0007669"/>
    <property type="project" value="TreeGrafter"/>
</dbReference>
<dbReference type="InterPro" id="IPR000719">
    <property type="entry name" value="Prot_kinase_dom"/>
</dbReference>
<evidence type="ECO:0000256" key="2">
    <source>
        <dbReference type="ARBA" id="ARBA00022840"/>
    </source>
</evidence>
<dbReference type="GO" id="GO:0004674">
    <property type="term" value="F:protein serine/threonine kinase activity"/>
    <property type="evidence" value="ECO:0007669"/>
    <property type="project" value="UniProtKB-KW"/>
</dbReference>
<reference evidence="7 8" key="1">
    <citation type="submission" date="2017-12" db="EMBL/GenBank/DDBJ databases">
        <title>Sequencing, de novo assembly and annotation of complete genome of a new Thraustochytrid species, strain FCC1311.</title>
        <authorList>
            <person name="Sedici K."/>
            <person name="Godart F."/>
            <person name="Aiese Cigliano R."/>
            <person name="Sanseverino W."/>
            <person name="Barakat M."/>
            <person name="Ortet P."/>
            <person name="Marechal E."/>
            <person name="Cagnac O."/>
            <person name="Amato A."/>
        </authorList>
    </citation>
    <scope>NUCLEOTIDE SEQUENCE [LARGE SCALE GENOMIC DNA]</scope>
</reference>
<dbReference type="EMBL" id="BEYU01000122">
    <property type="protein sequence ID" value="GBG32510.1"/>
    <property type="molecule type" value="Genomic_DNA"/>
</dbReference>
<dbReference type="GO" id="GO:0035556">
    <property type="term" value="P:intracellular signal transduction"/>
    <property type="evidence" value="ECO:0007669"/>
    <property type="project" value="TreeGrafter"/>
</dbReference>
<comment type="similarity">
    <text evidence="4">Belongs to the protein kinase superfamily.</text>
</comment>
<dbReference type="OrthoDB" id="40902at2759"/>
<feature type="compositionally biased region" description="Polar residues" evidence="5">
    <location>
        <begin position="389"/>
        <end position="400"/>
    </location>
</feature>
<keyword evidence="8" id="KW-1185">Reference proteome</keyword>
<protein>
    <submittedName>
        <fullName evidence="7">Protein kinase, putative</fullName>
    </submittedName>
</protein>
<evidence type="ECO:0000313" key="7">
    <source>
        <dbReference type="EMBL" id="GBG32510.1"/>
    </source>
</evidence>
<keyword evidence="7" id="KW-0418">Kinase</keyword>
<dbReference type="GO" id="GO:0005829">
    <property type="term" value="C:cytosol"/>
    <property type="evidence" value="ECO:0007669"/>
    <property type="project" value="TreeGrafter"/>
</dbReference>
<evidence type="ECO:0000256" key="4">
    <source>
        <dbReference type="RuleBase" id="RU000304"/>
    </source>
</evidence>
<dbReference type="FunFam" id="1.10.510.10:FF:000571">
    <property type="entry name" value="Maternal embryonic leucine zipper kinase"/>
    <property type="match status" value="1"/>
</dbReference>
<evidence type="ECO:0000259" key="6">
    <source>
        <dbReference type="PROSITE" id="PS50011"/>
    </source>
</evidence>
<evidence type="ECO:0000313" key="8">
    <source>
        <dbReference type="Proteomes" id="UP000241890"/>
    </source>
</evidence>
<organism evidence="7 8">
    <name type="scientific">Hondaea fermentalgiana</name>
    <dbReference type="NCBI Taxonomy" id="2315210"/>
    <lineage>
        <taxon>Eukaryota</taxon>
        <taxon>Sar</taxon>
        <taxon>Stramenopiles</taxon>
        <taxon>Bigyra</taxon>
        <taxon>Labyrinthulomycetes</taxon>
        <taxon>Thraustochytrida</taxon>
        <taxon>Thraustochytriidae</taxon>
        <taxon>Hondaea</taxon>
    </lineage>
</organism>
<feature type="binding site" evidence="3">
    <location>
        <position position="100"/>
    </location>
    <ligand>
        <name>ATP</name>
        <dbReference type="ChEBI" id="CHEBI:30616"/>
    </ligand>
</feature>
<feature type="compositionally biased region" description="Acidic residues" evidence="5">
    <location>
        <begin position="413"/>
        <end position="423"/>
    </location>
</feature>
<accession>A0A2R5GNQ0</accession>
<feature type="compositionally biased region" description="Basic and acidic residues" evidence="5">
    <location>
        <begin position="402"/>
        <end position="411"/>
    </location>
</feature>
<dbReference type="GO" id="GO:0005524">
    <property type="term" value="F:ATP binding"/>
    <property type="evidence" value="ECO:0007669"/>
    <property type="project" value="UniProtKB-UniRule"/>
</dbReference>
<dbReference type="PROSITE" id="PS00107">
    <property type="entry name" value="PROTEIN_KINASE_ATP"/>
    <property type="match status" value="1"/>
</dbReference>
<keyword evidence="7" id="KW-0808">Transferase</keyword>
<feature type="region of interest" description="Disordered" evidence="5">
    <location>
        <begin position="374"/>
        <end position="423"/>
    </location>
</feature>